<evidence type="ECO:0000313" key="2">
    <source>
        <dbReference type="Proteomes" id="UP001241377"/>
    </source>
</evidence>
<name>A0ACC2WR47_9TREE</name>
<dbReference type="Proteomes" id="UP001241377">
    <property type="component" value="Unassembled WGS sequence"/>
</dbReference>
<reference evidence="1" key="1">
    <citation type="submission" date="2023-04" db="EMBL/GenBank/DDBJ databases">
        <title>Draft Genome sequencing of Naganishia species isolated from polar environments using Oxford Nanopore Technology.</title>
        <authorList>
            <person name="Leo P."/>
            <person name="Venkateswaran K."/>
        </authorList>
    </citation>
    <scope>NUCLEOTIDE SEQUENCE</scope>
    <source>
        <strain evidence="1">MNA-CCFEE 5261</strain>
    </source>
</reference>
<comment type="caution">
    <text evidence="1">The sequence shown here is derived from an EMBL/GenBank/DDBJ whole genome shotgun (WGS) entry which is preliminary data.</text>
</comment>
<sequence length="1141" mass="125505">MADSEQDPSTDIIAMEQSLTSLMTYLELLQNEPSNIPLIEEVISLARKCGMSEQVETGLEMLVGLKGCDEATWLEVLENVRKGLPKLTSEDHVRIQAVLDLLRKAIQDYLSIPVLLAASRIAIALHPSPALPSAEDADEVPQSTDSVGNALVSEEDARSILLSAAKSAGNDISFSDEVWRTYLDWEVALFAALPEEERSGRLANIQKAYLDRLAMPHSSISETSQAYSTFNSTYAPNSYEENMVKASKIAAKSAARWEAREAWETGWVALCTQGSTNTNLDSHEAASNGSEQQESLRNQKIAYLYSYLEMELSTAQYRKPEPKMVECVFERWLAVCSSNKTREGRVAEASVWDRYITYVATTNGFSKAQVTQTMQRAVRCCPHSGELWARLLRNYEILKQDLQIIGETYMRALSLGVLTRKGASNVEKPKEKAKGKDKKKGKGKGKAEAAEEESNTDGAGRPVLGDPKGADVVELAALEAAWTGFMRRMEEANADRGMSLLEWSTLLRLKLEGKGKVVEGINVWDDLVKLHGRSYQAWSGYTDYLIRHNEFAKARSQFKVAVSRNLDWPESIWTAWIAFEDYHGTPESLNAAKLRVGPLQEALAAQRAQALMANQHASVTTGIAVGAASPSINVDSTAIVPSVSATEQAMEVDATEDSRKRKADEVAPAEDGSITKRQRVETDKVAAPARDREYATVLVSGLSSGVTEADIRKFFRECGQVRDVTLSQQNENMLAAVEFMNRDSVPAALTRDKKRIGEDEVHVYQAGHTTLFVTNFPEKMDDASLREMFAPYGDIVETRWPSKKFKDSRRFCYVQFTTTGAAAAASEELNGKELESGFPVSVLISDPDRKKQRSDANADARELYVSQLSKFMNEQDMDRVFSPFGSIKRISLAKDEEGKCKGFGFVEFETEEQARAALSLDGHEYKKRTMNVRLSEQKSRRDRRAGEPSSKAVAAAVNRSSDILDRSIRLYGLPPKTQEGLLQQALEKIVPVKKVEVFQDVGQASVELANAADVGALLLKNEPFVFADSTITFAQETDITRNSTVGGRNAAVNQAAKRVVRETTKPSAMFQPRPPKAGIGARKKANFTSASVTRKHAATSTDVSVNAESSGAAAQTTAGAASSSGPKGQDDFRKMLLEGKK</sequence>
<accession>A0ACC2WR47</accession>
<proteinExistence type="predicted"/>
<evidence type="ECO:0000313" key="1">
    <source>
        <dbReference type="EMBL" id="KAJ9113953.1"/>
    </source>
</evidence>
<protein>
    <submittedName>
        <fullName evidence="1">Uncharacterized protein</fullName>
    </submittedName>
</protein>
<gene>
    <name evidence="1" type="ORF">QFC19_000149</name>
</gene>
<organism evidence="1 2">
    <name type="scientific">Naganishia cerealis</name>
    <dbReference type="NCBI Taxonomy" id="610337"/>
    <lineage>
        <taxon>Eukaryota</taxon>
        <taxon>Fungi</taxon>
        <taxon>Dikarya</taxon>
        <taxon>Basidiomycota</taxon>
        <taxon>Agaricomycotina</taxon>
        <taxon>Tremellomycetes</taxon>
        <taxon>Filobasidiales</taxon>
        <taxon>Filobasidiaceae</taxon>
        <taxon>Naganishia</taxon>
    </lineage>
</organism>
<keyword evidence="2" id="KW-1185">Reference proteome</keyword>
<dbReference type="EMBL" id="JASBWR010000001">
    <property type="protein sequence ID" value="KAJ9113953.1"/>
    <property type="molecule type" value="Genomic_DNA"/>
</dbReference>